<comment type="caution">
    <text evidence="1">The sequence shown here is derived from an EMBL/GenBank/DDBJ whole genome shotgun (WGS) entry which is preliminary data.</text>
</comment>
<proteinExistence type="predicted"/>
<gene>
    <name evidence="1" type="ORF">MJ923_10555</name>
</gene>
<sequence>MRLILTAILSLSLLGACTSKPVHDLDDQLVPVAVTGNRLSLDSVEHSILDASRKRGWIARVVEPGLIEAQISVRSHGANVLIPFSEDSYSIHYKDSENLNFDDGSIHRNYNKWVNNLSKTIRQELLQKSRQL</sequence>
<dbReference type="RefSeq" id="WP_240591048.1">
    <property type="nucleotide sequence ID" value="NZ_JAKUDL010000003.1"/>
</dbReference>
<dbReference type="PROSITE" id="PS51257">
    <property type="entry name" value="PROKAR_LIPOPROTEIN"/>
    <property type="match status" value="1"/>
</dbReference>
<dbReference type="EMBL" id="JAKUDL010000003">
    <property type="protein sequence ID" value="MCH4294741.1"/>
    <property type="molecule type" value="Genomic_DNA"/>
</dbReference>
<dbReference type="Proteomes" id="UP001297581">
    <property type="component" value="Unassembled WGS sequence"/>
</dbReference>
<accession>A0AAJ1F050</accession>
<evidence type="ECO:0000313" key="1">
    <source>
        <dbReference type="EMBL" id="MCH4294741.1"/>
    </source>
</evidence>
<evidence type="ECO:0008006" key="3">
    <source>
        <dbReference type="Google" id="ProtNLM"/>
    </source>
</evidence>
<keyword evidence="2" id="KW-1185">Reference proteome</keyword>
<protein>
    <recommendedName>
        <fullName evidence="3">Lipoprotein</fullName>
    </recommendedName>
</protein>
<name>A0AAJ1F050_9GAMM</name>
<reference evidence="1 2" key="1">
    <citation type="submission" date="2022-02" db="EMBL/GenBank/DDBJ databases">
        <title>The genome sequence of Shewanella sp. 3B26.</title>
        <authorList>
            <person name="Du J."/>
        </authorList>
    </citation>
    <scope>NUCLEOTIDE SEQUENCE [LARGE SCALE GENOMIC DNA]</scope>
    <source>
        <strain evidence="1 2">3B26</strain>
    </source>
</reference>
<dbReference type="AlphaFoldDB" id="A0AAJ1F050"/>
<organism evidence="1 2">
    <name type="scientific">Shewanella zhuhaiensis</name>
    <dbReference type="NCBI Taxonomy" id="2919576"/>
    <lineage>
        <taxon>Bacteria</taxon>
        <taxon>Pseudomonadati</taxon>
        <taxon>Pseudomonadota</taxon>
        <taxon>Gammaproteobacteria</taxon>
        <taxon>Alteromonadales</taxon>
        <taxon>Shewanellaceae</taxon>
        <taxon>Shewanella</taxon>
    </lineage>
</organism>
<evidence type="ECO:0000313" key="2">
    <source>
        <dbReference type="Proteomes" id="UP001297581"/>
    </source>
</evidence>